<organism evidence="1 2">
    <name type="scientific">Kingella oralis ATCC 51147</name>
    <dbReference type="NCBI Taxonomy" id="629741"/>
    <lineage>
        <taxon>Bacteria</taxon>
        <taxon>Pseudomonadati</taxon>
        <taxon>Pseudomonadota</taxon>
        <taxon>Betaproteobacteria</taxon>
        <taxon>Neisseriales</taxon>
        <taxon>Neisseriaceae</taxon>
        <taxon>Kingella</taxon>
    </lineage>
</organism>
<reference evidence="1" key="1">
    <citation type="submission" date="2009-04" db="EMBL/GenBank/DDBJ databases">
        <authorList>
            <person name="Weinstock G."/>
            <person name="Sodergren E."/>
            <person name="Clifton S."/>
            <person name="Fulton L."/>
            <person name="Fulton B."/>
            <person name="Courtney L."/>
            <person name="Fronick C."/>
            <person name="Harrison M."/>
            <person name="Strong C."/>
            <person name="Farmer C."/>
            <person name="Delahaunty K."/>
            <person name="Markovic C."/>
            <person name="Hall O."/>
            <person name="Minx P."/>
            <person name="Tomlinson C."/>
            <person name="Mitreva M."/>
            <person name="Nelson J."/>
            <person name="Hou S."/>
            <person name="Wollam A."/>
            <person name="Pepin K.H."/>
            <person name="Johnson M."/>
            <person name="Bhonagiri V."/>
            <person name="Nash W.E."/>
            <person name="Warren W."/>
            <person name="Chinwalla A."/>
            <person name="Mardis E.R."/>
            <person name="Wilson R.K."/>
        </authorList>
    </citation>
    <scope>NUCLEOTIDE SEQUENCE [LARGE SCALE GENOMIC DNA]</scope>
    <source>
        <strain evidence="1">ATCC 51147</strain>
    </source>
</reference>
<evidence type="ECO:0000313" key="1">
    <source>
        <dbReference type="EMBL" id="EEP68121.1"/>
    </source>
</evidence>
<name>C4GJZ9_9NEIS</name>
<keyword evidence="2" id="KW-1185">Reference proteome</keyword>
<sequence length="44" mass="4785">MSACPVAPVAPSISACIVHPILFTEIVFRFLGCLNAHHRQPENP</sequence>
<gene>
    <name evidence="1" type="ORF">GCWU000324_02373</name>
</gene>
<protein>
    <submittedName>
        <fullName evidence="1">Uncharacterized protein</fullName>
    </submittedName>
</protein>
<dbReference type="Proteomes" id="UP000003009">
    <property type="component" value="Unassembled WGS sequence"/>
</dbReference>
<proteinExistence type="predicted"/>
<dbReference type="HOGENOM" id="CLU_3217415_0_0_4"/>
<comment type="caution">
    <text evidence="1">The sequence shown here is derived from an EMBL/GenBank/DDBJ whole genome shotgun (WGS) entry which is preliminary data.</text>
</comment>
<dbReference type="EMBL" id="ACJW02000003">
    <property type="protein sequence ID" value="EEP68121.1"/>
    <property type="molecule type" value="Genomic_DNA"/>
</dbReference>
<dbReference type="AlphaFoldDB" id="C4GJZ9"/>
<evidence type="ECO:0000313" key="2">
    <source>
        <dbReference type="Proteomes" id="UP000003009"/>
    </source>
</evidence>
<accession>C4GJZ9</accession>